<proteinExistence type="predicted"/>
<keyword evidence="2" id="KW-0645">Protease</keyword>
<organism evidence="8">
    <name type="scientific">marine sediment metagenome</name>
    <dbReference type="NCBI Taxonomy" id="412755"/>
    <lineage>
        <taxon>unclassified sequences</taxon>
        <taxon>metagenomes</taxon>
        <taxon>ecological metagenomes</taxon>
    </lineage>
</organism>
<protein>
    <recommendedName>
        <fullName evidence="7">Peptidase M3A/M3B catalytic domain-containing protein</fullName>
    </recommendedName>
</protein>
<sequence>GEYKKLTEAELFANMYQPDKDLRYRALQTIVNKYKENQLVFTHIFTNILKDWDLGSKKKNYKKPISRRNLSNELSDEVVDVLGKVSTKNYQIVEKYYNLKKKLLGLTELHMSDIYAPVGEITKNYSYAEAIELIKTISYPIITLIKIRFQKYLLEKNVLTKQKKRNKKNII</sequence>
<keyword evidence="6" id="KW-0482">Metalloprotease</keyword>
<feature type="non-terminal residue" evidence="8">
    <location>
        <position position="1"/>
    </location>
</feature>
<dbReference type="GO" id="GO:0004222">
    <property type="term" value="F:metalloendopeptidase activity"/>
    <property type="evidence" value="ECO:0007669"/>
    <property type="project" value="InterPro"/>
</dbReference>
<evidence type="ECO:0000256" key="6">
    <source>
        <dbReference type="ARBA" id="ARBA00023049"/>
    </source>
</evidence>
<evidence type="ECO:0000313" key="8">
    <source>
        <dbReference type="EMBL" id="GAG91784.1"/>
    </source>
</evidence>
<dbReference type="GO" id="GO:0006508">
    <property type="term" value="P:proteolysis"/>
    <property type="evidence" value="ECO:0007669"/>
    <property type="project" value="UniProtKB-KW"/>
</dbReference>
<reference evidence="8" key="1">
    <citation type="journal article" date="2014" name="Front. Microbiol.">
        <title>High frequency of phylogenetically diverse reductive dehalogenase-homologous genes in deep subseafloor sedimentary metagenomes.</title>
        <authorList>
            <person name="Kawai M."/>
            <person name="Futagami T."/>
            <person name="Toyoda A."/>
            <person name="Takaki Y."/>
            <person name="Nishi S."/>
            <person name="Hori S."/>
            <person name="Arai W."/>
            <person name="Tsubouchi T."/>
            <person name="Morono Y."/>
            <person name="Uchiyama I."/>
            <person name="Ito T."/>
            <person name="Fujiyama A."/>
            <person name="Inagaki F."/>
            <person name="Takami H."/>
        </authorList>
    </citation>
    <scope>NUCLEOTIDE SEQUENCE</scope>
    <source>
        <strain evidence="8">Expedition CK06-06</strain>
    </source>
</reference>
<accession>X1B7N7</accession>
<evidence type="ECO:0000259" key="7">
    <source>
        <dbReference type="Pfam" id="PF01432"/>
    </source>
</evidence>
<dbReference type="Pfam" id="PF01432">
    <property type="entry name" value="Peptidase_M3"/>
    <property type="match status" value="1"/>
</dbReference>
<evidence type="ECO:0000256" key="4">
    <source>
        <dbReference type="ARBA" id="ARBA00022801"/>
    </source>
</evidence>
<comment type="caution">
    <text evidence="8">The sequence shown here is derived from an EMBL/GenBank/DDBJ whole genome shotgun (WGS) entry which is preliminary data.</text>
</comment>
<dbReference type="AlphaFoldDB" id="X1B7N7"/>
<dbReference type="EMBL" id="BART01028646">
    <property type="protein sequence ID" value="GAG91784.1"/>
    <property type="molecule type" value="Genomic_DNA"/>
</dbReference>
<keyword evidence="3" id="KW-0479">Metal-binding</keyword>
<gene>
    <name evidence="8" type="ORF">S01H4_50452</name>
</gene>
<dbReference type="GO" id="GO:0046872">
    <property type="term" value="F:metal ion binding"/>
    <property type="evidence" value="ECO:0007669"/>
    <property type="project" value="UniProtKB-KW"/>
</dbReference>
<dbReference type="Gene3D" id="1.10.1370.30">
    <property type="match status" value="1"/>
</dbReference>
<dbReference type="SUPFAM" id="SSF55486">
    <property type="entry name" value="Metalloproteases ('zincins'), catalytic domain"/>
    <property type="match status" value="1"/>
</dbReference>
<evidence type="ECO:0000256" key="1">
    <source>
        <dbReference type="ARBA" id="ARBA00001947"/>
    </source>
</evidence>
<comment type="cofactor">
    <cofactor evidence="1">
        <name>Zn(2+)</name>
        <dbReference type="ChEBI" id="CHEBI:29105"/>
    </cofactor>
</comment>
<feature type="domain" description="Peptidase M3A/M3B catalytic" evidence="7">
    <location>
        <begin position="15"/>
        <end position="137"/>
    </location>
</feature>
<keyword evidence="5" id="KW-0862">Zinc</keyword>
<evidence type="ECO:0000256" key="5">
    <source>
        <dbReference type="ARBA" id="ARBA00022833"/>
    </source>
</evidence>
<evidence type="ECO:0000256" key="2">
    <source>
        <dbReference type="ARBA" id="ARBA00022670"/>
    </source>
</evidence>
<name>X1B7N7_9ZZZZ</name>
<dbReference type="InterPro" id="IPR001567">
    <property type="entry name" value="Pept_M3A_M3B_dom"/>
</dbReference>
<keyword evidence="4" id="KW-0378">Hydrolase</keyword>
<evidence type="ECO:0000256" key="3">
    <source>
        <dbReference type="ARBA" id="ARBA00022723"/>
    </source>
</evidence>